<evidence type="ECO:0000256" key="2">
    <source>
        <dbReference type="ARBA" id="ARBA00022692"/>
    </source>
</evidence>
<dbReference type="GO" id="GO:0008273">
    <property type="term" value="F:calcium, potassium:sodium antiporter activity"/>
    <property type="evidence" value="ECO:0007669"/>
    <property type="project" value="TreeGrafter"/>
</dbReference>
<dbReference type="RefSeq" id="WP_122629263.1">
    <property type="nucleotide sequence ID" value="NZ_UPPP01000088.1"/>
</dbReference>
<evidence type="ECO:0000256" key="1">
    <source>
        <dbReference type="ARBA" id="ARBA00004141"/>
    </source>
</evidence>
<keyword evidence="8" id="KW-1185">Reference proteome</keyword>
<dbReference type="EMBL" id="UPPP01000088">
    <property type="protein sequence ID" value="VBB08359.1"/>
    <property type="molecule type" value="Genomic_DNA"/>
</dbReference>
<dbReference type="Proteomes" id="UP000277811">
    <property type="component" value="Unassembled WGS sequence"/>
</dbReference>
<feature type="transmembrane region" description="Helical" evidence="5">
    <location>
        <begin position="186"/>
        <end position="207"/>
    </location>
</feature>
<dbReference type="OrthoDB" id="9786081at2"/>
<keyword evidence="4 5" id="KW-0472">Membrane</keyword>
<dbReference type="Gene3D" id="1.20.1420.30">
    <property type="entry name" value="NCX, central ion-binding region"/>
    <property type="match status" value="2"/>
</dbReference>
<feature type="transmembrane region" description="Helical" evidence="5">
    <location>
        <begin position="72"/>
        <end position="97"/>
    </location>
</feature>
<organism evidence="7 8">
    <name type="scientific">Lucifera butyrica</name>
    <dbReference type="NCBI Taxonomy" id="1351585"/>
    <lineage>
        <taxon>Bacteria</taxon>
        <taxon>Bacillati</taxon>
        <taxon>Bacillota</taxon>
        <taxon>Negativicutes</taxon>
        <taxon>Veillonellales</taxon>
        <taxon>Veillonellaceae</taxon>
        <taxon>Lucifera</taxon>
    </lineage>
</organism>
<proteinExistence type="predicted"/>
<feature type="domain" description="Sodium/calcium exchanger membrane region" evidence="6">
    <location>
        <begin position="189"/>
        <end position="329"/>
    </location>
</feature>
<dbReference type="Pfam" id="PF01699">
    <property type="entry name" value="Na_Ca_ex"/>
    <property type="match status" value="2"/>
</dbReference>
<dbReference type="PANTHER" id="PTHR10846:SF8">
    <property type="entry name" value="INNER MEMBRANE PROTEIN YRBG"/>
    <property type="match status" value="1"/>
</dbReference>
<sequence length="338" mass="36958">MLDTVLILAASAGLIYISCELFVNGIEWVGKKFNIAGQAVGTVLAAFGTALPESTVTLVAVVFGANAGEKNIGVGAALGGPLILSTIGYAVIGWSMILFRRRQALSYAVDVNDDKLSGDQLWFSGLFFLNGLLGLVTFPAKRWLGLLFFLAYGGYIYKEMHAAGEEAEPVEPEPLKFRPRRNEPETGWVLVQTALSLLLIFIGSQLFVKRLELISGLLNVPSHFIALFLSPLATELPEILNALIWIRQGKERLALGNVSGSMMIQATIPSGLGILFTAWRFDLYLILAAITALLSIAYLWLTLRRRTFSAGRLSLAAVFYLLFAAIVFYVRWTGRFTG</sequence>
<accession>A0A498RAW8</accession>
<comment type="subcellular location">
    <subcellularLocation>
        <location evidence="1">Membrane</location>
        <topology evidence="1">Multi-pass membrane protein</topology>
    </subcellularLocation>
</comment>
<dbReference type="PANTHER" id="PTHR10846">
    <property type="entry name" value="SODIUM/POTASSIUM/CALCIUM EXCHANGER"/>
    <property type="match status" value="1"/>
</dbReference>
<keyword evidence="3 5" id="KW-1133">Transmembrane helix</keyword>
<gene>
    <name evidence="7" type="ORF">LUCI_3631</name>
</gene>
<keyword evidence="2 5" id="KW-0812">Transmembrane</keyword>
<feature type="transmembrane region" description="Helical" evidence="5">
    <location>
        <begin position="283"/>
        <end position="301"/>
    </location>
</feature>
<evidence type="ECO:0000256" key="4">
    <source>
        <dbReference type="ARBA" id="ARBA00023136"/>
    </source>
</evidence>
<evidence type="ECO:0000313" key="8">
    <source>
        <dbReference type="Proteomes" id="UP000277811"/>
    </source>
</evidence>
<name>A0A498RAW8_9FIRM</name>
<evidence type="ECO:0000256" key="3">
    <source>
        <dbReference type="ARBA" id="ARBA00022989"/>
    </source>
</evidence>
<protein>
    <submittedName>
        <fullName evidence="7">Sodium/calcium exchanger membrane region</fullName>
    </submittedName>
</protein>
<dbReference type="GO" id="GO:0006874">
    <property type="term" value="P:intracellular calcium ion homeostasis"/>
    <property type="evidence" value="ECO:0007669"/>
    <property type="project" value="TreeGrafter"/>
</dbReference>
<dbReference type="InterPro" id="IPR044880">
    <property type="entry name" value="NCX_ion-bd_dom_sf"/>
</dbReference>
<dbReference type="AlphaFoldDB" id="A0A498RAW8"/>
<evidence type="ECO:0000259" key="6">
    <source>
        <dbReference type="Pfam" id="PF01699"/>
    </source>
</evidence>
<feature type="domain" description="Sodium/calcium exchanger membrane region" evidence="6">
    <location>
        <begin position="5"/>
        <end position="157"/>
    </location>
</feature>
<feature type="transmembrane region" description="Helical" evidence="5">
    <location>
        <begin position="43"/>
        <end position="65"/>
    </location>
</feature>
<dbReference type="InterPro" id="IPR004481">
    <property type="entry name" value="K/Na/Ca-exchanger"/>
</dbReference>
<dbReference type="InterPro" id="IPR004837">
    <property type="entry name" value="NaCa_Exmemb"/>
</dbReference>
<dbReference type="GO" id="GO:0005886">
    <property type="term" value="C:plasma membrane"/>
    <property type="evidence" value="ECO:0007669"/>
    <property type="project" value="TreeGrafter"/>
</dbReference>
<feature type="transmembrane region" description="Helical" evidence="5">
    <location>
        <begin position="254"/>
        <end position="277"/>
    </location>
</feature>
<dbReference type="GO" id="GO:0005262">
    <property type="term" value="F:calcium channel activity"/>
    <property type="evidence" value="ECO:0007669"/>
    <property type="project" value="TreeGrafter"/>
</dbReference>
<feature type="transmembrane region" description="Helical" evidence="5">
    <location>
        <begin position="313"/>
        <end position="332"/>
    </location>
</feature>
<reference evidence="7 8" key="1">
    <citation type="submission" date="2018-06" db="EMBL/GenBank/DDBJ databases">
        <authorList>
            <person name="Strepis N."/>
        </authorList>
    </citation>
    <scope>NUCLEOTIDE SEQUENCE [LARGE SCALE GENOMIC DNA]</scope>
    <source>
        <strain evidence="7">LUCI</strain>
    </source>
</reference>
<evidence type="ECO:0000313" key="7">
    <source>
        <dbReference type="EMBL" id="VBB08359.1"/>
    </source>
</evidence>
<evidence type="ECO:0000256" key="5">
    <source>
        <dbReference type="SAM" id="Phobius"/>
    </source>
</evidence>